<dbReference type="Gene3D" id="1.10.10.10">
    <property type="entry name" value="Winged helix-like DNA-binding domain superfamily/Winged helix DNA-binding domain"/>
    <property type="match status" value="1"/>
</dbReference>
<gene>
    <name evidence="4" type="ORF">ABID41_003699</name>
</gene>
<evidence type="ECO:0000256" key="2">
    <source>
        <dbReference type="PROSITE-ProRule" id="PRU01091"/>
    </source>
</evidence>
<evidence type="ECO:0000313" key="5">
    <source>
        <dbReference type="Proteomes" id="UP001549110"/>
    </source>
</evidence>
<sequence>MNATAVNAANRSDVHSGPIYQPGSVIAFADTALCFRTFRLMPAARILLCEGRPVEIGSRAFDLLHILLRSQGAVVERETIMRQVWPTTIVDESNLRSQVSQVRKALGVHRDLLKTVPGRGYLLAAEVAPQGEHREWPTPRVTRPEQMREFAEAEGLRSLLRSVLDELCQMRRELGVERELRLGAAARQPLNSARALPR</sequence>
<keyword evidence="5" id="KW-1185">Reference proteome</keyword>
<accession>A0ABV2EPI6</accession>
<proteinExistence type="predicted"/>
<evidence type="ECO:0000256" key="1">
    <source>
        <dbReference type="ARBA" id="ARBA00023125"/>
    </source>
</evidence>
<dbReference type="EMBL" id="JBEPLU010000004">
    <property type="protein sequence ID" value="MET3528557.1"/>
    <property type="molecule type" value="Genomic_DNA"/>
</dbReference>
<dbReference type="InterPro" id="IPR001867">
    <property type="entry name" value="OmpR/PhoB-type_DNA-bd"/>
</dbReference>
<dbReference type="PROSITE" id="PS51755">
    <property type="entry name" value="OMPR_PHOB"/>
    <property type="match status" value="1"/>
</dbReference>
<feature type="domain" description="OmpR/PhoB-type" evidence="3">
    <location>
        <begin position="23"/>
        <end position="125"/>
    </location>
</feature>
<dbReference type="GO" id="GO:0003677">
    <property type="term" value="F:DNA binding"/>
    <property type="evidence" value="ECO:0007669"/>
    <property type="project" value="UniProtKB-KW"/>
</dbReference>
<comment type="caution">
    <text evidence="4">The sequence shown here is derived from an EMBL/GenBank/DDBJ whole genome shotgun (WGS) entry which is preliminary data.</text>
</comment>
<feature type="DNA-binding region" description="OmpR/PhoB-type" evidence="2">
    <location>
        <begin position="23"/>
        <end position="125"/>
    </location>
</feature>
<dbReference type="CDD" id="cd00383">
    <property type="entry name" value="trans_reg_C"/>
    <property type="match status" value="1"/>
</dbReference>
<dbReference type="Pfam" id="PF00486">
    <property type="entry name" value="Trans_reg_C"/>
    <property type="match status" value="1"/>
</dbReference>
<organism evidence="4 5">
    <name type="scientific">Phenylobacterium koreense</name>
    <dbReference type="NCBI Taxonomy" id="266125"/>
    <lineage>
        <taxon>Bacteria</taxon>
        <taxon>Pseudomonadati</taxon>
        <taxon>Pseudomonadota</taxon>
        <taxon>Alphaproteobacteria</taxon>
        <taxon>Caulobacterales</taxon>
        <taxon>Caulobacteraceae</taxon>
        <taxon>Phenylobacterium</taxon>
    </lineage>
</organism>
<dbReference type="InterPro" id="IPR016032">
    <property type="entry name" value="Sig_transdc_resp-reg_C-effctor"/>
</dbReference>
<dbReference type="InterPro" id="IPR036388">
    <property type="entry name" value="WH-like_DNA-bd_sf"/>
</dbReference>
<keyword evidence="1 2" id="KW-0238">DNA-binding</keyword>
<evidence type="ECO:0000313" key="4">
    <source>
        <dbReference type="EMBL" id="MET3528557.1"/>
    </source>
</evidence>
<name>A0ABV2EPI6_9CAUL</name>
<dbReference type="Proteomes" id="UP001549110">
    <property type="component" value="Unassembled WGS sequence"/>
</dbReference>
<protein>
    <submittedName>
        <fullName evidence="4">DNA-binding winged helix-turn-helix (WHTH) protein</fullName>
    </submittedName>
</protein>
<evidence type="ECO:0000259" key="3">
    <source>
        <dbReference type="PROSITE" id="PS51755"/>
    </source>
</evidence>
<reference evidence="4 5" key="1">
    <citation type="submission" date="2024-06" db="EMBL/GenBank/DDBJ databases">
        <title>Genomic Encyclopedia of Type Strains, Phase IV (KMG-IV): sequencing the most valuable type-strain genomes for metagenomic binning, comparative biology and taxonomic classification.</title>
        <authorList>
            <person name="Goeker M."/>
        </authorList>
    </citation>
    <scope>NUCLEOTIDE SEQUENCE [LARGE SCALE GENOMIC DNA]</scope>
    <source>
        <strain evidence="4 5">DSM 17809</strain>
    </source>
</reference>
<dbReference type="SMART" id="SM00862">
    <property type="entry name" value="Trans_reg_C"/>
    <property type="match status" value="1"/>
</dbReference>
<dbReference type="SUPFAM" id="SSF46894">
    <property type="entry name" value="C-terminal effector domain of the bipartite response regulators"/>
    <property type="match status" value="1"/>
</dbReference>
<dbReference type="RefSeq" id="WP_354298431.1">
    <property type="nucleotide sequence ID" value="NZ_JBEPLU010000004.1"/>
</dbReference>